<evidence type="ECO:0000259" key="10">
    <source>
        <dbReference type="Pfam" id="PF01050"/>
    </source>
</evidence>
<dbReference type="GO" id="GO:0000271">
    <property type="term" value="P:polysaccharide biosynthetic process"/>
    <property type="evidence" value="ECO:0007669"/>
    <property type="project" value="InterPro"/>
</dbReference>
<dbReference type="GO" id="GO:0016853">
    <property type="term" value="F:isomerase activity"/>
    <property type="evidence" value="ECO:0007669"/>
    <property type="project" value="UniProtKB-KW"/>
</dbReference>
<proteinExistence type="inferred from homology"/>
<dbReference type="Pfam" id="PF22640">
    <property type="entry name" value="ManC_GMP_beta-helix"/>
    <property type="match status" value="1"/>
</dbReference>
<dbReference type="InterPro" id="IPR005835">
    <property type="entry name" value="NTP_transferase_dom"/>
</dbReference>
<dbReference type="Gene3D" id="3.90.550.10">
    <property type="entry name" value="Spore Coat Polysaccharide Biosynthesis Protein SpsA, Chain A"/>
    <property type="match status" value="1"/>
</dbReference>
<dbReference type="EMBL" id="PCWA01000037">
    <property type="protein sequence ID" value="PIQ89489.1"/>
    <property type="molecule type" value="Genomic_DNA"/>
</dbReference>
<feature type="domain" description="MannoseP isomerase/GMP-like beta-helix" evidence="11">
    <location>
        <begin position="294"/>
        <end position="345"/>
    </location>
</feature>
<dbReference type="InterPro" id="IPR051161">
    <property type="entry name" value="Mannose-6P_isomerase_type2"/>
</dbReference>
<keyword evidence="5" id="KW-0547">Nucleotide-binding</keyword>
<comment type="caution">
    <text evidence="12">The sequence shown here is derived from an EMBL/GenBank/DDBJ whole genome shotgun (WGS) entry which is preliminary data.</text>
</comment>
<dbReference type="PANTHER" id="PTHR46390">
    <property type="entry name" value="MANNOSE-1-PHOSPHATE GUANYLYLTRANSFERASE"/>
    <property type="match status" value="1"/>
</dbReference>
<evidence type="ECO:0000256" key="1">
    <source>
        <dbReference type="ARBA" id="ARBA00006115"/>
    </source>
</evidence>
<dbReference type="SUPFAM" id="SSF51182">
    <property type="entry name" value="RmlC-like cupins"/>
    <property type="match status" value="1"/>
</dbReference>
<keyword evidence="4 12" id="KW-0548">Nucleotidyltransferase</keyword>
<sequence length="471" mass="52807">MQKNNNLYAVILAGGSGTRFWPLSRQIQPKHLLKFYNNESLLQQTIKRAIPKINPANIYIVTNSLHKFEIEAQAALFGIPADNTILEPQGKNTAAAIALAASCVIEKNADSTLVILPADHHIADNEKFLSLIDKTVEVAEKGYIVTLGIKPTNPATGYGYIKTSTQYSIHNTRYYKISKFTEKPDLKRAKQFIKDTHYLWNSGMFIVKCRVILDEIKKHMPKLYDAVLKIKDGEPIAKIYEKLDSVSIDYGVLEKSKNTAVIKAVNLGWSDMGTLSSLDSIISKDNRGNIIQANSIDIGSKNVTIIGNKHLISTIGLNDLIIVDTEDALLVCPKNRAEDVKQMVDLVKRSGGYEHFSSHTAKRPWGTYTIIEKGRGYKVKIIELAPHKRLSLQRHKLRSEHWVVVEGIAKVICEGQERAVYSNESIFVSAGQTHRLENPNDKPLKIIEVQSGSYLEEDDIERLDDDFARGK</sequence>
<dbReference type="GO" id="GO:0009298">
    <property type="term" value="P:GDP-mannose biosynthetic process"/>
    <property type="evidence" value="ECO:0007669"/>
    <property type="project" value="TreeGrafter"/>
</dbReference>
<dbReference type="NCBIfam" id="TIGR01479">
    <property type="entry name" value="GMP_PMI"/>
    <property type="match status" value="1"/>
</dbReference>
<evidence type="ECO:0000313" key="13">
    <source>
        <dbReference type="Proteomes" id="UP000229641"/>
    </source>
</evidence>
<dbReference type="GO" id="GO:0004475">
    <property type="term" value="F:mannose-1-phosphate guanylyltransferase (GTP) activity"/>
    <property type="evidence" value="ECO:0007669"/>
    <property type="project" value="UniProtKB-EC"/>
</dbReference>
<keyword evidence="12" id="KW-0413">Isomerase</keyword>
<evidence type="ECO:0000256" key="2">
    <source>
        <dbReference type="ARBA" id="ARBA00012387"/>
    </source>
</evidence>
<dbReference type="InterPro" id="IPR014710">
    <property type="entry name" value="RmlC-like_jellyroll"/>
</dbReference>
<dbReference type="InterPro" id="IPR049577">
    <property type="entry name" value="GMPP_N"/>
</dbReference>
<dbReference type="GO" id="GO:0005525">
    <property type="term" value="F:GTP binding"/>
    <property type="evidence" value="ECO:0007669"/>
    <property type="project" value="UniProtKB-KW"/>
</dbReference>
<evidence type="ECO:0000256" key="4">
    <source>
        <dbReference type="ARBA" id="ARBA00022695"/>
    </source>
</evidence>
<dbReference type="CDD" id="cd02509">
    <property type="entry name" value="GDP-M1P_Guanylyltransferase"/>
    <property type="match status" value="1"/>
</dbReference>
<evidence type="ECO:0000256" key="5">
    <source>
        <dbReference type="ARBA" id="ARBA00022741"/>
    </source>
</evidence>
<evidence type="ECO:0000256" key="6">
    <source>
        <dbReference type="ARBA" id="ARBA00023134"/>
    </source>
</evidence>
<gene>
    <name evidence="12" type="ORF">COV72_02995</name>
</gene>
<dbReference type="Pfam" id="PF00483">
    <property type="entry name" value="NTP_transferase"/>
    <property type="match status" value="1"/>
</dbReference>
<dbReference type="InterPro" id="IPR011051">
    <property type="entry name" value="RmlC_Cupin_sf"/>
</dbReference>
<evidence type="ECO:0000259" key="9">
    <source>
        <dbReference type="Pfam" id="PF00483"/>
    </source>
</evidence>
<dbReference type="InterPro" id="IPR054566">
    <property type="entry name" value="ManC/GMP-like_b-helix"/>
</dbReference>
<reference evidence="12 13" key="1">
    <citation type="submission" date="2017-09" db="EMBL/GenBank/DDBJ databases">
        <title>Depth-based differentiation of microbial function through sediment-hosted aquifers and enrichment of novel symbionts in the deep terrestrial subsurface.</title>
        <authorList>
            <person name="Probst A.J."/>
            <person name="Ladd B."/>
            <person name="Jarett J.K."/>
            <person name="Geller-Mcgrath D.E."/>
            <person name="Sieber C.M."/>
            <person name="Emerson J.B."/>
            <person name="Anantharaman K."/>
            <person name="Thomas B.C."/>
            <person name="Malmstrom R."/>
            <person name="Stieglmeier M."/>
            <person name="Klingl A."/>
            <person name="Woyke T."/>
            <person name="Ryan C.M."/>
            <person name="Banfield J.F."/>
        </authorList>
    </citation>
    <scope>NUCLEOTIDE SEQUENCE [LARGE SCALE GENOMIC DNA]</scope>
    <source>
        <strain evidence="12">CG11_big_fil_rev_8_21_14_0_20_42_13</strain>
    </source>
</reference>
<dbReference type="SUPFAM" id="SSF53448">
    <property type="entry name" value="Nucleotide-diphospho-sugar transferases"/>
    <property type="match status" value="1"/>
</dbReference>
<comment type="catalytic activity">
    <reaction evidence="7">
        <text>alpha-D-mannose 1-phosphate + GTP + H(+) = GDP-alpha-D-mannose + diphosphate</text>
        <dbReference type="Rhea" id="RHEA:15229"/>
        <dbReference type="ChEBI" id="CHEBI:15378"/>
        <dbReference type="ChEBI" id="CHEBI:33019"/>
        <dbReference type="ChEBI" id="CHEBI:37565"/>
        <dbReference type="ChEBI" id="CHEBI:57527"/>
        <dbReference type="ChEBI" id="CHEBI:58409"/>
        <dbReference type="EC" id="2.7.7.13"/>
    </reaction>
</comment>
<evidence type="ECO:0000256" key="3">
    <source>
        <dbReference type="ARBA" id="ARBA00022679"/>
    </source>
</evidence>
<feature type="domain" description="Mannose-6-phosphate isomerase type II C-terminal" evidence="10">
    <location>
        <begin position="358"/>
        <end position="465"/>
    </location>
</feature>
<name>A0A2H0LYH5_9BACT</name>
<feature type="domain" description="Nucleotidyl transferase" evidence="9">
    <location>
        <begin position="9"/>
        <end position="284"/>
    </location>
</feature>
<dbReference type="CDD" id="cd02213">
    <property type="entry name" value="cupin_PMI_typeII_C"/>
    <property type="match status" value="1"/>
</dbReference>
<keyword evidence="6" id="KW-0342">GTP-binding</keyword>
<dbReference type="EC" id="2.7.7.13" evidence="2"/>
<dbReference type="PANTHER" id="PTHR46390:SF1">
    <property type="entry name" value="MANNOSE-1-PHOSPHATE GUANYLYLTRANSFERASE"/>
    <property type="match status" value="1"/>
</dbReference>
<comment type="similarity">
    <text evidence="1 8">Belongs to the mannose-6-phosphate isomerase type 2 family.</text>
</comment>
<dbReference type="InterPro" id="IPR006375">
    <property type="entry name" value="Man1P_GuaTrfase/Man6P_Isoase"/>
</dbReference>
<evidence type="ECO:0000256" key="8">
    <source>
        <dbReference type="RuleBase" id="RU004190"/>
    </source>
</evidence>
<dbReference type="FunFam" id="3.90.550.10:FF:000046">
    <property type="entry name" value="Mannose-1-phosphate guanylyltransferase (GDP)"/>
    <property type="match status" value="1"/>
</dbReference>
<dbReference type="InterPro" id="IPR001538">
    <property type="entry name" value="Man6P_isomerase-2_C"/>
</dbReference>
<dbReference type="Pfam" id="PF01050">
    <property type="entry name" value="MannoseP_isomer"/>
    <property type="match status" value="1"/>
</dbReference>
<evidence type="ECO:0000259" key="11">
    <source>
        <dbReference type="Pfam" id="PF22640"/>
    </source>
</evidence>
<accession>A0A2H0LYH5</accession>
<dbReference type="Gene3D" id="2.60.120.10">
    <property type="entry name" value="Jelly Rolls"/>
    <property type="match status" value="1"/>
</dbReference>
<protein>
    <recommendedName>
        <fullName evidence="2">mannose-1-phosphate guanylyltransferase</fullName>
        <ecNumber evidence="2">2.7.7.13</ecNumber>
    </recommendedName>
</protein>
<evidence type="ECO:0000313" key="12">
    <source>
        <dbReference type="EMBL" id="PIQ89489.1"/>
    </source>
</evidence>
<evidence type="ECO:0000256" key="7">
    <source>
        <dbReference type="ARBA" id="ARBA00047343"/>
    </source>
</evidence>
<keyword evidence="3 12" id="KW-0808">Transferase</keyword>
<dbReference type="AlphaFoldDB" id="A0A2H0LYH5"/>
<dbReference type="InterPro" id="IPR029044">
    <property type="entry name" value="Nucleotide-diphossugar_trans"/>
</dbReference>
<dbReference type="Proteomes" id="UP000229641">
    <property type="component" value="Unassembled WGS sequence"/>
</dbReference>
<organism evidence="12 13">
    <name type="scientific">Candidatus Ghiorseimicrobium undicola</name>
    <dbReference type="NCBI Taxonomy" id="1974746"/>
    <lineage>
        <taxon>Bacteria</taxon>
        <taxon>Pseudomonadati</taxon>
        <taxon>Candidatus Omnitrophota</taxon>
        <taxon>Candidatus Ghiorseimicrobium</taxon>
    </lineage>
</organism>